<evidence type="ECO:0000256" key="6">
    <source>
        <dbReference type="ARBA" id="ARBA00023242"/>
    </source>
</evidence>
<dbReference type="GO" id="GO:0006351">
    <property type="term" value="P:DNA-templated transcription"/>
    <property type="evidence" value="ECO:0007669"/>
    <property type="project" value="InterPro"/>
</dbReference>
<dbReference type="PROSITE" id="PS50217">
    <property type="entry name" value="BZIP"/>
    <property type="match status" value="1"/>
</dbReference>
<evidence type="ECO:0000256" key="4">
    <source>
        <dbReference type="ARBA" id="ARBA00023125"/>
    </source>
</evidence>
<sequence length="164" mass="19135">MVSMHFWHKLRLYTSLLHRVNKHIILSMAPRNPKRESPDDLSSEDCSSDSFRRSSSKHHRPLDKDSEEYKKRRERNNLAVKKSRSKTKLRTQQTVERVNQLREENEMLEAKIKILTKELSFLKDLFLAHAGSAHNHSLSDAELGYLRDEMDHKDVIASANNNSA</sequence>
<evidence type="ECO:0000313" key="9">
    <source>
        <dbReference type="EMBL" id="KAG8198171.1"/>
    </source>
</evidence>
<keyword evidence="3" id="KW-0805">Transcription regulation</keyword>
<dbReference type="SUPFAM" id="SSF57959">
    <property type="entry name" value="Leucine zipper domain"/>
    <property type="match status" value="1"/>
</dbReference>
<dbReference type="PANTHER" id="PTHR23334">
    <property type="entry name" value="CCAAT/ENHANCER BINDING PROTEIN"/>
    <property type="match status" value="1"/>
</dbReference>
<dbReference type="Pfam" id="PF07716">
    <property type="entry name" value="bZIP_2"/>
    <property type="match status" value="1"/>
</dbReference>
<evidence type="ECO:0000256" key="1">
    <source>
        <dbReference type="ARBA" id="ARBA00004123"/>
    </source>
</evidence>
<keyword evidence="6" id="KW-0539">Nucleus</keyword>
<dbReference type="AlphaFoldDB" id="A0AAV6VPP5"/>
<keyword evidence="10" id="KW-1185">Reference proteome</keyword>
<reference evidence="9 10" key="1">
    <citation type="journal article" date="2022" name="Nat. Ecol. Evol.">
        <title>A masculinizing supergene underlies an exaggerated male reproductive morph in a spider.</title>
        <authorList>
            <person name="Hendrickx F."/>
            <person name="De Corte Z."/>
            <person name="Sonet G."/>
            <person name="Van Belleghem S.M."/>
            <person name="Kostlbacher S."/>
            <person name="Vangestel C."/>
        </authorList>
    </citation>
    <scope>NUCLEOTIDE SEQUENCE [LARGE SCALE GENOMIC DNA]</scope>
    <source>
        <strain evidence="9">W744_W776</strain>
    </source>
</reference>
<evidence type="ECO:0000313" key="10">
    <source>
        <dbReference type="Proteomes" id="UP000827092"/>
    </source>
</evidence>
<evidence type="ECO:0000256" key="5">
    <source>
        <dbReference type="ARBA" id="ARBA00023163"/>
    </source>
</evidence>
<dbReference type="Proteomes" id="UP000827092">
    <property type="component" value="Unassembled WGS sequence"/>
</dbReference>
<dbReference type="GO" id="GO:0000978">
    <property type="term" value="F:RNA polymerase II cis-regulatory region sequence-specific DNA binding"/>
    <property type="evidence" value="ECO:0007669"/>
    <property type="project" value="TreeGrafter"/>
</dbReference>
<dbReference type="Gene3D" id="1.20.5.170">
    <property type="match status" value="1"/>
</dbReference>
<feature type="compositionally biased region" description="Basic and acidic residues" evidence="7">
    <location>
        <begin position="62"/>
        <end position="71"/>
    </location>
</feature>
<dbReference type="CDD" id="cd14713">
    <property type="entry name" value="bZIP_CEBPG"/>
    <property type="match status" value="1"/>
</dbReference>
<dbReference type="InterPro" id="IPR031106">
    <property type="entry name" value="C/EBP"/>
</dbReference>
<dbReference type="GO" id="GO:0005634">
    <property type="term" value="C:nucleus"/>
    <property type="evidence" value="ECO:0007669"/>
    <property type="project" value="UniProtKB-SubCell"/>
</dbReference>
<accession>A0AAV6VPP5</accession>
<dbReference type="SMART" id="SM00338">
    <property type="entry name" value="BRLZ"/>
    <property type="match status" value="1"/>
</dbReference>
<evidence type="ECO:0000256" key="2">
    <source>
        <dbReference type="ARBA" id="ARBA00006951"/>
    </source>
</evidence>
<keyword evidence="5" id="KW-0804">Transcription</keyword>
<keyword evidence="4" id="KW-0238">DNA-binding</keyword>
<dbReference type="GO" id="GO:0000981">
    <property type="term" value="F:DNA-binding transcription factor activity, RNA polymerase II-specific"/>
    <property type="evidence" value="ECO:0007669"/>
    <property type="project" value="TreeGrafter"/>
</dbReference>
<comment type="similarity">
    <text evidence="2">Belongs to the bZIP family. C/EBP subfamily.</text>
</comment>
<gene>
    <name evidence="9" type="ORF">JTE90_006920</name>
</gene>
<comment type="subcellular location">
    <subcellularLocation>
        <location evidence="1">Nucleus</location>
    </subcellularLocation>
</comment>
<evidence type="ECO:0000259" key="8">
    <source>
        <dbReference type="PROSITE" id="PS50217"/>
    </source>
</evidence>
<dbReference type="InterPro" id="IPR046347">
    <property type="entry name" value="bZIP_sf"/>
</dbReference>
<feature type="domain" description="BZIP" evidence="8">
    <location>
        <begin position="66"/>
        <end position="129"/>
    </location>
</feature>
<dbReference type="PANTHER" id="PTHR23334:SF69">
    <property type="entry name" value="CCAAT_ENHANCER-BINDING PROTEIN GAMMA"/>
    <property type="match status" value="1"/>
</dbReference>
<name>A0AAV6VPP5_9ARAC</name>
<proteinExistence type="inferred from homology"/>
<comment type="caution">
    <text evidence="9">The sequence shown here is derived from an EMBL/GenBank/DDBJ whole genome shotgun (WGS) entry which is preliminary data.</text>
</comment>
<feature type="region of interest" description="Disordered" evidence="7">
    <location>
        <begin position="29"/>
        <end position="94"/>
    </location>
</feature>
<organism evidence="9 10">
    <name type="scientific">Oedothorax gibbosus</name>
    <dbReference type="NCBI Taxonomy" id="931172"/>
    <lineage>
        <taxon>Eukaryota</taxon>
        <taxon>Metazoa</taxon>
        <taxon>Ecdysozoa</taxon>
        <taxon>Arthropoda</taxon>
        <taxon>Chelicerata</taxon>
        <taxon>Arachnida</taxon>
        <taxon>Araneae</taxon>
        <taxon>Araneomorphae</taxon>
        <taxon>Entelegynae</taxon>
        <taxon>Araneoidea</taxon>
        <taxon>Linyphiidae</taxon>
        <taxon>Erigoninae</taxon>
        <taxon>Oedothorax</taxon>
    </lineage>
</organism>
<protein>
    <recommendedName>
        <fullName evidence="8">BZIP domain-containing protein</fullName>
    </recommendedName>
</protein>
<evidence type="ECO:0000256" key="7">
    <source>
        <dbReference type="SAM" id="MobiDB-lite"/>
    </source>
</evidence>
<evidence type="ECO:0000256" key="3">
    <source>
        <dbReference type="ARBA" id="ARBA00023015"/>
    </source>
</evidence>
<dbReference type="EMBL" id="JAFNEN010000043">
    <property type="protein sequence ID" value="KAG8198171.1"/>
    <property type="molecule type" value="Genomic_DNA"/>
</dbReference>
<dbReference type="InterPro" id="IPR004827">
    <property type="entry name" value="bZIP"/>
</dbReference>